<keyword evidence="3" id="KW-0812">Transmembrane</keyword>
<name>A0A1B6ENP9_9HEMI</name>
<evidence type="ECO:0000256" key="3">
    <source>
        <dbReference type="SAM" id="Phobius"/>
    </source>
</evidence>
<evidence type="ECO:0000313" key="4">
    <source>
        <dbReference type="EMBL" id="JAS39548.1"/>
    </source>
</evidence>
<evidence type="ECO:0000256" key="1">
    <source>
        <dbReference type="ARBA" id="ARBA00005679"/>
    </source>
</evidence>
<evidence type="ECO:0000256" key="2">
    <source>
        <dbReference type="ARBA" id="ARBA00023180"/>
    </source>
</evidence>
<sequence length="287" mass="31024">VVTPSGFLADTPDFAARHSSVLFSLALCSVLFYPVQFAYSLTVSNMAVPILLSSLALLALSATAFAAAPNTQEKIPVKVYFESYCPDSVKFLTQQLYPTFLTRLGQYMTVSLIPYGKATTQRSETGDITFTCHHGEKECQGNKVIACALKSSSSSFEDQFKFINCTSSIVAANTKMEQYPINDCAAGSNFKAYDIQMCADGTNGTEYLEEYGNRTSELTPSLTSVPTVVLGEKYVEADSKMAVSDFRKALCSKISGVKPSECTKNAAVSLQTAVLPLVAAFLLISRL</sequence>
<dbReference type="Pfam" id="PF03227">
    <property type="entry name" value="GILT"/>
    <property type="match status" value="1"/>
</dbReference>
<evidence type="ECO:0008006" key="5">
    <source>
        <dbReference type="Google" id="ProtNLM"/>
    </source>
</evidence>
<comment type="similarity">
    <text evidence="1">Belongs to the GILT family.</text>
</comment>
<gene>
    <name evidence="4" type="ORF">g.10954</name>
</gene>
<proteinExistence type="inferred from homology"/>
<feature type="transmembrane region" description="Helical" evidence="3">
    <location>
        <begin position="20"/>
        <end position="39"/>
    </location>
</feature>
<dbReference type="PANTHER" id="PTHR13234">
    <property type="entry name" value="GAMMA-INTERFERON INDUCIBLE LYSOSOMAL THIOL REDUCTASE GILT"/>
    <property type="match status" value="1"/>
</dbReference>
<dbReference type="EMBL" id="GECZ01030221">
    <property type="protein sequence ID" value="JAS39548.1"/>
    <property type="molecule type" value="Transcribed_RNA"/>
</dbReference>
<feature type="transmembrane region" description="Helical" evidence="3">
    <location>
        <begin position="46"/>
        <end position="68"/>
    </location>
</feature>
<keyword evidence="2" id="KW-0325">Glycoprotein</keyword>
<feature type="non-terminal residue" evidence="4">
    <location>
        <position position="1"/>
    </location>
</feature>
<accession>A0A1B6ENP9</accession>
<dbReference type="InterPro" id="IPR004911">
    <property type="entry name" value="Interferon-induced_GILT"/>
</dbReference>
<protein>
    <recommendedName>
        <fullName evidence="5">Gamma-interferon-inducible lysosomal thiol reductase</fullName>
    </recommendedName>
</protein>
<dbReference type="PANTHER" id="PTHR13234:SF69">
    <property type="entry name" value="GILT-LIKE PROTEIN 1"/>
    <property type="match status" value="1"/>
</dbReference>
<dbReference type="AlphaFoldDB" id="A0A1B6ENP9"/>
<reference evidence="4" key="1">
    <citation type="submission" date="2015-11" db="EMBL/GenBank/DDBJ databases">
        <title>De novo transcriptome assembly of four potential Pierce s Disease insect vectors from Arizona vineyards.</title>
        <authorList>
            <person name="Tassone E.E."/>
        </authorList>
    </citation>
    <scope>NUCLEOTIDE SEQUENCE</scope>
</reference>
<organism evidence="4">
    <name type="scientific">Cuerna arida</name>
    <dbReference type="NCBI Taxonomy" id="1464854"/>
    <lineage>
        <taxon>Eukaryota</taxon>
        <taxon>Metazoa</taxon>
        <taxon>Ecdysozoa</taxon>
        <taxon>Arthropoda</taxon>
        <taxon>Hexapoda</taxon>
        <taxon>Insecta</taxon>
        <taxon>Pterygota</taxon>
        <taxon>Neoptera</taxon>
        <taxon>Paraneoptera</taxon>
        <taxon>Hemiptera</taxon>
        <taxon>Auchenorrhyncha</taxon>
        <taxon>Membracoidea</taxon>
        <taxon>Cicadellidae</taxon>
        <taxon>Cicadellinae</taxon>
        <taxon>Proconiini</taxon>
        <taxon>Cuerna</taxon>
    </lineage>
</organism>
<keyword evidence="3" id="KW-1133">Transmembrane helix</keyword>
<keyword evidence="3" id="KW-0472">Membrane</keyword>
<dbReference type="GO" id="GO:0016671">
    <property type="term" value="F:oxidoreductase activity, acting on a sulfur group of donors, disulfide as acceptor"/>
    <property type="evidence" value="ECO:0007669"/>
    <property type="project" value="InterPro"/>
</dbReference>